<keyword evidence="3" id="KW-1185">Reference proteome</keyword>
<dbReference type="Pfam" id="PF13347">
    <property type="entry name" value="MFS_2"/>
    <property type="match status" value="1"/>
</dbReference>
<protein>
    <submittedName>
        <fullName evidence="2">MFS transporter</fullName>
    </submittedName>
</protein>
<dbReference type="EMBL" id="JAFEJS010000003">
    <property type="protein sequence ID" value="MBT1172629.1"/>
    <property type="molecule type" value="Genomic_DNA"/>
</dbReference>
<evidence type="ECO:0000313" key="2">
    <source>
        <dbReference type="EMBL" id="MBT1172629.1"/>
    </source>
</evidence>
<keyword evidence="1" id="KW-0472">Membrane</keyword>
<accession>A0ABS5UNW7</accession>
<comment type="caution">
    <text evidence="2">The sequence shown here is derived from an EMBL/GenBank/DDBJ whole genome shotgun (WGS) entry which is preliminary data.</text>
</comment>
<dbReference type="Proteomes" id="UP000773064">
    <property type="component" value="Unassembled WGS sequence"/>
</dbReference>
<evidence type="ECO:0000256" key="1">
    <source>
        <dbReference type="SAM" id="Phobius"/>
    </source>
</evidence>
<feature type="transmembrane region" description="Helical" evidence="1">
    <location>
        <begin position="12"/>
        <end position="34"/>
    </location>
</feature>
<evidence type="ECO:0000313" key="3">
    <source>
        <dbReference type="Proteomes" id="UP000773064"/>
    </source>
</evidence>
<reference evidence="2 3" key="1">
    <citation type="journal article" date="2021" name="Environ. Microbiol.">
        <title>Genetic insights into the dark matter of the mammalian gut microbiota through targeted genome reconstruction.</title>
        <authorList>
            <person name="Lugli G.A."/>
            <person name="Alessandri G."/>
            <person name="Milani C."/>
            <person name="Viappiani A."/>
            <person name="Fontana F."/>
            <person name="Tarracchini C."/>
            <person name="Mancabelli L."/>
            <person name="Argentini C."/>
            <person name="Ruiz L."/>
            <person name="Margolles A."/>
            <person name="van Sinderen D."/>
            <person name="Turroni F."/>
            <person name="Ventura M."/>
        </authorList>
    </citation>
    <scope>NUCLEOTIDE SEQUENCE [LARGE SCALE GENOMIC DNA]</scope>
    <source>
        <strain evidence="2 3">MA2</strain>
    </source>
</reference>
<name>A0ABS5UNW7_9BIFI</name>
<feature type="transmembrane region" description="Helical" evidence="1">
    <location>
        <begin position="40"/>
        <end position="58"/>
    </location>
</feature>
<gene>
    <name evidence="2" type="ORF">JS528_04505</name>
</gene>
<sequence length="154" mass="16625">MIMRLNRFRSWRLTGGTVSAVLLMVVPSGIFGLVNANTTAFMVVFIMTFLVPDVFYSLRDISYWDMVPAITTDSHERGIYTARTYAFDNVATCGVMVHLCKYVPNNTAPFSITGVIPIVAGIEANLHSADGSAKYGKAIAKAALLGKDVNGLAA</sequence>
<keyword evidence="1" id="KW-0812">Transmembrane</keyword>
<keyword evidence="1" id="KW-1133">Transmembrane helix</keyword>
<proteinExistence type="predicted"/>
<organism evidence="2 3">
    <name type="scientific">Bifidobacterium santillanense</name>
    <dbReference type="NCBI Taxonomy" id="2809028"/>
    <lineage>
        <taxon>Bacteria</taxon>
        <taxon>Bacillati</taxon>
        <taxon>Actinomycetota</taxon>
        <taxon>Actinomycetes</taxon>
        <taxon>Bifidobacteriales</taxon>
        <taxon>Bifidobacteriaceae</taxon>
        <taxon>Bifidobacterium</taxon>
    </lineage>
</organism>